<dbReference type="OMA" id="WPVIVCD"/>
<dbReference type="STRING" id="1116229.S3DRZ2"/>
<feature type="compositionally biased region" description="Polar residues" evidence="1">
    <location>
        <begin position="32"/>
        <end position="44"/>
    </location>
</feature>
<protein>
    <submittedName>
        <fullName evidence="3">Tudor/PWWP/MBT</fullName>
    </submittedName>
</protein>
<feature type="compositionally biased region" description="Acidic residues" evidence="1">
    <location>
        <begin position="311"/>
        <end position="331"/>
    </location>
</feature>
<dbReference type="AlphaFoldDB" id="S3DRZ2"/>
<feature type="compositionally biased region" description="Basic and acidic residues" evidence="1">
    <location>
        <begin position="275"/>
        <end position="296"/>
    </location>
</feature>
<dbReference type="HOGENOM" id="CLU_019479_0_0_1"/>
<dbReference type="Proteomes" id="UP000016922">
    <property type="component" value="Unassembled WGS sequence"/>
</dbReference>
<feature type="domain" description="PWWP" evidence="2">
    <location>
        <begin position="153"/>
        <end position="236"/>
    </location>
</feature>
<proteinExistence type="predicted"/>
<feature type="compositionally biased region" description="Polar residues" evidence="1">
    <location>
        <begin position="367"/>
        <end position="379"/>
    </location>
</feature>
<evidence type="ECO:0000256" key="1">
    <source>
        <dbReference type="SAM" id="MobiDB-lite"/>
    </source>
</evidence>
<feature type="compositionally biased region" description="Basic and acidic residues" evidence="1">
    <location>
        <begin position="410"/>
        <end position="419"/>
    </location>
</feature>
<organism evidence="3 4">
    <name type="scientific">Glarea lozoyensis (strain ATCC 20868 / MF5171)</name>
    <dbReference type="NCBI Taxonomy" id="1116229"/>
    <lineage>
        <taxon>Eukaryota</taxon>
        <taxon>Fungi</taxon>
        <taxon>Dikarya</taxon>
        <taxon>Ascomycota</taxon>
        <taxon>Pezizomycotina</taxon>
        <taxon>Leotiomycetes</taxon>
        <taxon>Helotiales</taxon>
        <taxon>Helotiaceae</taxon>
        <taxon>Glarea</taxon>
    </lineage>
</organism>
<dbReference type="Pfam" id="PF00855">
    <property type="entry name" value="PWWP"/>
    <property type="match status" value="1"/>
</dbReference>
<name>S3DRZ2_GLAL2</name>
<feature type="compositionally biased region" description="Basic and acidic residues" evidence="1">
    <location>
        <begin position="522"/>
        <end position="534"/>
    </location>
</feature>
<dbReference type="EMBL" id="KE145367">
    <property type="protein sequence ID" value="EPE29218.1"/>
    <property type="molecule type" value="Genomic_DNA"/>
</dbReference>
<dbReference type="SUPFAM" id="SSF63748">
    <property type="entry name" value="Tudor/PWWP/MBT"/>
    <property type="match status" value="1"/>
</dbReference>
<feature type="compositionally biased region" description="Basic and acidic residues" evidence="1">
    <location>
        <begin position="567"/>
        <end position="582"/>
    </location>
</feature>
<evidence type="ECO:0000313" key="3">
    <source>
        <dbReference type="EMBL" id="EPE29218.1"/>
    </source>
</evidence>
<dbReference type="GeneID" id="19459436"/>
<reference evidence="3 4" key="1">
    <citation type="journal article" date="2013" name="BMC Genomics">
        <title>Genomics-driven discovery of the pneumocandin biosynthetic gene cluster in the fungus Glarea lozoyensis.</title>
        <authorList>
            <person name="Chen L."/>
            <person name="Yue Q."/>
            <person name="Zhang X."/>
            <person name="Xiang M."/>
            <person name="Wang C."/>
            <person name="Li S."/>
            <person name="Che Y."/>
            <person name="Ortiz-Lopez F.J."/>
            <person name="Bills G.F."/>
            <person name="Liu X."/>
            <person name="An Z."/>
        </authorList>
    </citation>
    <scope>NUCLEOTIDE SEQUENCE [LARGE SCALE GENOMIC DNA]</scope>
    <source>
        <strain evidence="4">ATCC 20868 / MF5171</strain>
    </source>
</reference>
<dbReference type="PROSITE" id="PS50812">
    <property type="entry name" value="PWWP"/>
    <property type="match status" value="1"/>
</dbReference>
<dbReference type="InterPro" id="IPR000313">
    <property type="entry name" value="PWWP_dom"/>
</dbReference>
<feature type="compositionally biased region" description="Basic residues" evidence="1">
    <location>
        <begin position="133"/>
        <end position="143"/>
    </location>
</feature>
<gene>
    <name evidence="3" type="ORF">GLAREA_00378</name>
</gene>
<feature type="compositionally biased region" description="Basic and acidic residues" evidence="1">
    <location>
        <begin position="87"/>
        <end position="98"/>
    </location>
</feature>
<evidence type="ECO:0000259" key="2">
    <source>
        <dbReference type="PROSITE" id="PS50812"/>
    </source>
</evidence>
<accession>S3DRZ2</accession>
<evidence type="ECO:0000313" key="4">
    <source>
        <dbReference type="Proteomes" id="UP000016922"/>
    </source>
</evidence>
<feature type="region of interest" description="Disordered" evidence="1">
    <location>
        <begin position="275"/>
        <end position="419"/>
    </location>
</feature>
<feature type="compositionally biased region" description="Polar residues" evidence="1">
    <location>
        <begin position="1"/>
        <end position="12"/>
    </location>
</feature>
<dbReference type="Gene3D" id="2.30.30.140">
    <property type="match status" value="1"/>
</dbReference>
<keyword evidence="4" id="KW-1185">Reference proteome</keyword>
<dbReference type="RefSeq" id="XP_008083327.1">
    <property type="nucleotide sequence ID" value="XM_008085136.1"/>
</dbReference>
<dbReference type="KEGG" id="glz:GLAREA_00378"/>
<dbReference type="eggNOG" id="ENOG502S12V">
    <property type="taxonomic scope" value="Eukaryota"/>
</dbReference>
<sequence>MSDANPATSPAPTGSEAVAAGSDATVAKRSTDMNGTSANDTLVESSKEVAPEIVAKVEALEDKPTNGELVVAQDVPVDEPAMANNDDAGKKEDVKENDAAPSASDATEGPLTTPASASKGKGRRKSGGVPEHKSKKLSKKPSKARLSNVDAKPGDYFFIRLKGYPLWPGIVVDESMLPPLMCKSRPVAAMRPDGSYLEGYEDGGPKSKFRSFPVMYLFTNEFSWIPHYDLVEMHDDALQEIKPNMRKDLHEAYLIGRERKDLDYFKNILTTHLESKAEEESQKEAAKAAKEAAKEAKKSKKPRMSNAKVVEDDEDIEMADAAVEPESEEAEGVAIAKPKSKKRKNPDGETENPAQPESVKKPRPTIKLNTPKTANGTSTPKSAKDSSAPKSAKAKGKKAAKDAPASPAPKKPELSAEEKQILFLRHKLQKGLLTRDQEPKADEMKQMSEFVTKLEGYSDLEVSIIRATKINKVLKAILKLTSIPKEEEFQFKPRSQSLLDKWNKLLASETETPVASGVNGAKSDEKPELEEAKVEPSQPTNGTKESTEEKDEAPAAVETAIASVDATHIESPKEESHKEKTPEPAAVESTA</sequence>
<feature type="region of interest" description="Disordered" evidence="1">
    <location>
        <begin position="1"/>
        <end position="147"/>
    </location>
</feature>
<dbReference type="OrthoDB" id="62853at2759"/>
<dbReference type="SMART" id="SM00293">
    <property type="entry name" value="PWWP"/>
    <property type="match status" value="1"/>
</dbReference>
<feature type="region of interest" description="Disordered" evidence="1">
    <location>
        <begin position="509"/>
        <end position="591"/>
    </location>
</feature>